<proteinExistence type="predicted"/>
<evidence type="ECO:0008006" key="5">
    <source>
        <dbReference type="Google" id="ProtNLM"/>
    </source>
</evidence>
<dbReference type="EMBL" id="OZ026884">
    <property type="protein sequence ID" value="CAL1240066.1"/>
    <property type="molecule type" value="Genomic_DNA"/>
</dbReference>
<dbReference type="InterPro" id="IPR050194">
    <property type="entry name" value="Glycosyltransferase_grp1"/>
</dbReference>
<evidence type="ECO:0000313" key="3">
    <source>
        <dbReference type="EMBL" id="CAL1240066.1"/>
    </source>
</evidence>
<sequence length="416" mass="45768">MTESRWPSPGGAFGDKTDEFRRYDDVPARDSIVLVTRNFPPMQGGMEWLNFHIHRALSQIYRVFLVAPKGAETVCPDPATVRISPALPVWRFLLQSFWQTLRLTRAVRPRLIVAGSGVAALPAVLAGRHVGIPVVTYLHGLDIVSAHPGYRCLFLPAIRRSSAWLANSRFTREAAIQAGLPPERVEILVPGTDLPALNQERGTAFRRRLQAGERPILLSVGRLIRRKGLLEFLERAFPAIVRRRPEVLWVIIGADPRQSLARPKVSMAERLRVRVQQLGLEAHVRLLDWEDDRATLGDAFLASRLHIFPVLNLPGDGEGFGMVAIEAAAHGVPTVAFAVGGIPDAVEPGVSGELLPSGDYARMVEVVVKQLDSPEVPEAIRKACRRHAERYAWPLFGDGLRAACAKTIAAQRPAGG</sequence>
<dbReference type="Gene3D" id="3.40.50.2000">
    <property type="entry name" value="Glycogen Phosphorylase B"/>
    <property type="match status" value="2"/>
</dbReference>
<gene>
    <name evidence="3" type="ORF">MECH1_V1_1290</name>
</gene>
<evidence type="ECO:0000259" key="2">
    <source>
        <dbReference type="Pfam" id="PF13439"/>
    </source>
</evidence>
<dbReference type="PANTHER" id="PTHR45947">
    <property type="entry name" value="SULFOQUINOVOSYL TRANSFERASE SQD2"/>
    <property type="match status" value="1"/>
</dbReference>
<dbReference type="InterPro" id="IPR028098">
    <property type="entry name" value="Glyco_trans_4-like_N"/>
</dbReference>
<dbReference type="Proteomes" id="UP001497493">
    <property type="component" value="Chromosome"/>
</dbReference>
<dbReference type="PANTHER" id="PTHR45947:SF3">
    <property type="entry name" value="SULFOQUINOVOSYL TRANSFERASE SQD2"/>
    <property type="match status" value="1"/>
</dbReference>
<dbReference type="SUPFAM" id="SSF53756">
    <property type="entry name" value="UDP-Glycosyltransferase/glycogen phosphorylase"/>
    <property type="match status" value="1"/>
</dbReference>
<dbReference type="InterPro" id="IPR001296">
    <property type="entry name" value="Glyco_trans_1"/>
</dbReference>
<dbReference type="Pfam" id="PF13439">
    <property type="entry name" value="Glyco_transf_4"/>
    <property type="match status" value="1"/>
</dbReference>
<dbReference type="Pfam" id="PF00534">
    <property type="entry name" value="Glycos_transf_1"/>
    <property type="match status" value="1"/>
</dbReference>
<protein>
    <recommendedName>
        <fullName evidence="5">GDP-mannose-dependent alpha-(1-6)-phosphatidylinositol monomannoside mannosyltransferase</fullName>
    </recommendedName>
</protein>
<evidence type="ECO:0000259" key="1">
    <source>
        <dbReference type="Pfam" id="PF00534"/>
    </source>
</evidence>
<feature type="domain" description="Glycosyl transferase family 1" evidence="1">
    <location>
        <begin position="206"/>
        <end position="385"/>
    </location>
</feature>
<evidence type="ECO:0000313" key="4">
    <source>
        <dbReference type="Proteomes" id="UP001497493"/>
    </source>
</evidence>
<reference evidence="3 4" key="1">
    <citation type="submission" date="2024-04" db="EMBL/GenBank/DDBJ databases">
        <authorList>
            <person name="Cremers G."/>
        </authorList>
    </citation>
    <scope>NUCLEOTIDE SEQUENCE [LARGE SCALE GENOMIC DNA]</scope>
    <source>
        <strain evidence="3">MeCH1-AG</strain>
    </source>
</reference>
<dbReference type="RefSeq" id="WP_348759580.1">
    <property type="nucleotide sequence ID" value="NZ_OZ026884.1"/>
</dbReference>
<keyword evidence="4" id="KW-1185">Reference proteome</keyword>
<name>A0ABM9NHL0_9GAMM</name>
<dbReference type="CDD" id="cd03801">
    <property type="entry name" value="GT4_PimA-like"/>
    <property type="match status" value="1"/>
</dbReference>
<accession>A0ABM9NHL0</accession>
<feature type="domain" description="Glycosyltransferase subfamily 4-like N-terminal" evidence="2">
    <location>
        <begin position="44"/>
        <end position="194"/>
    </location>
</feature>
<organism evidence="3 4">
    <name type="scientific">Candidatus Methylocalor cossyra</name>
    <dbReference type="NCBI Taxonomy" id="3108543"/>
    <lineage>
        <taxon>Bacteria</taxon>
        <taxon>Pseudomonadati</taxon>
        <taxon>Pseudomonadota</taxon>
        <taxon>Gammaproteobacteria</taxon>
        <taxon>Methylococcales</taxon>
        <taxon>Methylococcaceae</taxon>
        <taxon>Candidatus Methylocalor</taxon>
    </lineage>
</organism>